<reference evidence="2 3" key="1">
    <citation type="submission" date="2016-12" db="EMBL/GenBank/DDBJ databases">
        <title>The genomes of Aspergillus section Nigri reveals drivers in fungal speciation.</title>
        <authorList>
            <consortium name="DOE Joint Genome Institute"/>
            <person name="Vesth T.C."/>
            <person name="Nybo J."/>
            <person name="Theobald S."/>
            <person name="Brandl J."/>
            <person name="Frisvad J.C."/>
            <person name="Nielsen K.F."/>
            <person name="Lyhne E.K."/>
            <person name="Kogle M.E."/>
            <person name="Kuo A."/>
            <person name="Riley R."/>
            <person name="Clum A."/>
            <person name="Nolan M."/>
            <person name="Lipzen A."/>
            <person name="Salamov A."/>
            <person name="Henrissat B."/>
            <person name="Wiebenga A."/>
            <person name="De Vries R.P."/>
            <person name="Grigoriev I.V."/>
            <person name="Mortensen U.H."/>
            <person name="Andersen M.R."/>
            <person name="Baker S.E."/>
        </authorList>
    </citation>
    <scope>NUCLEOTIDE SEQUENCE [LARGE SCALE GENOMIC DNA]</scope>
    <source>
        <strain evidence="2 3">IBT 23096</strain>
    </source>
</reference>
<evidence type="ECO:0000313" key="3">
    <source>
        <dbReference type="Proteomes" id="UP000234275"/>
    </source>
</evidence>
<dbReference type="VEuPathDB" id="FungiDB:P170DRAFT_451729"/>
<dbReference type="GeneID" id="36558913"/>
<feature type="region of interest" description="Disordered" evidence="1">
    <location>
        <begin position="158"/>
        <end position="189"/>
    </location>
</feature>
<name>A0A2I2GLG2_9EURO</name>
<feature type="region of interest" description="Disordered" evidence="1">
    <location>
        <begin position="1"/>
        <end position="76"/>
    </location>
</feature>
<evidence type="ECO:0000313" key="2">
    <source>
        <dbReference type="EMBL" id="PLB53699.1"/>
    </source>
</evidence>
<organism evidence="2 3">
    <name type="scientific">Aspergillus steynii IBT 23096</name>
    <dbReference type="NCBI Taxonomy" id="1392250"/>
    <lineage>
        <taxon>Eukaryota</taxon>
        <taxon>Fungi</taxon>
        <taxon>Dikarya</taxon>
        <taxon>Ascomycota</taxon>
        <taxon>Pezizomycotina</taxon>
        <taxon>Eurotiomycetes</taxon>
        <taxon>Eurotiomycetidae</taxon>
        <taxon>Eurotiales</taxon>
        <taxon>Aspergillaceae</taxon>
        <taxon>Aspergillus</taxon>
        <taxon>Aspergillus subgen. Circumdati</taxon>
    </lineage>
</organism>
<evidence type="ECO:0000256" key="1">
    <source>
        <dbReference type="SAM" id="MobiDB-lite"/>
    </source>
</evidence>
<sequence length="507" mass="56090">MTQGLEPWIRPLIPPTIRNRHDTRPGDPVDRRSHHSSFQVLDNIPAAVLAPSSDALSPPPDKPSFAKNPSFHRRANTEIIRRQTPPLPARQLFADQPKTYEDLDKPSTETGPRRKFEEGAKLISGWFQGKSQPVNLGVVHPPTDQESSETTTNMDYRTSRDYYTSPNTPTLPTSRAQKRMTAPSPLKQVTSSSPFSFFGLKRQGESKAELPEPAEDEFLNMDITAALFPPTSSGLDEREAFDALRINADSVLRRLQAAYKQRTFALHEALADKNEKQEELEETRTRVGHLKVQLDGMAEKVLQQEKAVKAMAEELEQERQLRRREDEARRRSVMLVRSSDDESSDLGADLQTPKRSLKRNSNATFTSDSGFDSGDESLAESVFSRREGVESPASTVAPSPNLSQVTLSTPTTTSAPSQKEKEAKLTPVSTPASTPRPSAYDRVLKGLASTGISSWTGNSSKCQICHGVPASEAWSVMGILKEENKGLKDRLGELEMVIDDCLCLVGP</sequence>
<comment type="caution">
    <text evidence="2">The sequence shown here is derived from an EMBL/GenBank/DDBJ whole genome shotgun (WGS) entry which is preliminary data.</text>
</comment>
<feature type="compositionally biased region" description="Basic and acidic residues" evidence="1">
    <location>
        <begin position="19"/>
        <end position="31"/>
    </location>
</feature>
<proteinExistence type="predicted"/>
<dbReference type="EMBL" id="MSFO01000001">
    <property type="protein sequence ID" value="PLB53699.1"/>
    <property type="molecule type" value="Genomic_DNA"/>
</dbReference>
<feature type="compositionally biased region" description="Low complexity" evidence="1">
    <location>
        <begin position="402"/>
        <end position="417"/>
    </location>
</feature>
<feature type="compositionally biased region" description="Low complexity" evidence="1">
    <location>
        <begin position="45"/>
        <end position="56"/>
    </location>
</feature>
<feature type="compositionally biased region" description="Polar residues" evidence="1">
    <location>
        <begin position="427"/>
        <end position="436"/>
    </location>
</feature>
<protein>
    <submittedName>
        <fullName evidence="2">Uncharacterized protein</fullName>
    </submittedName>
</protein>
<keyword evidence="3" id="KW-1185">Reference proteome</keyword>
<feature type="compositionally biased region" description="Polar residues" evidence="1">
    <location>
        <begin position="158"/>
        <end position="175"/>
    </location>
</feature>
<dbReference type="RefSeq" id="XP_024709001.1">
    <property type="nucleotide sequence ID" value="XM_024851214.1"/>
</dbReference>
<feature type="compositionally biased region" description="Basic and acidic residues" evidence="1">
    <location>
        <begin position="318"/>
        <end position="330"/>
    </location>
</feature>
<gene>
    <name evidence="2" type="ORF">P170DRAFT_451729</name>
</gene>
<dbReference type="OrthoDB" id="5377009at2759"/>
<accession>A0A2I2GLG2</accession>
<dbReference type="Proteomes" id="UP000234275">
    <property type="component" value="Unassembled WGS sequence"/>
</dbReference>
<feature type="region of interest" description="Disordered" evidence="1">
    <location>
        <begin position="318"/>
        <end position="438"/>
    </location>
</feature>
<dbReference type="AlphaFoldDB" id="A0A2I2GLG2"/>
<feature type="compositionally biased region" description="Polar residues" evidence="1">
    <location>
        <begin position="359"/>
        <end position="370"/>
    </location>
</feature>
<feature type="compositionally biased region" description="Polar residues" evidence="1">
    <location>
        <begin position="392"/>
        <end position="401"/>
    </location>
</feature>